<dbReference type="InterPro" id="IPR012675">
    <property type="entry name" value="Beta-grasp_dom_sf"/>
</dbReference>
<keyword evidence="6" id="KW-1185">Reference proteome</keyword>
<dbReference type="PANTHER" id="PTHR47354:SF5">
    <property type="entry name" value="PROTEIN RFBI"/>
    <property type="match status" value="1"/>
</dbReference>
<dbReference type="Gene3D" id="3.10.20.30">
    <property type="match status" value="1"/>
</dbReference>
<dbReference type="InterPro" id="IPR005302">
    <property type="entry name" value="MoCF_Sase_C"/>
</dbReference>
<proteinExistence type="predicted"/>
<comment type="caution">
    <text evidence="5">The sequence shown here is derived from an EMBL/GenBank/DDBJ whole genome shotgun (WGS) entry which is preliminary data.</text>
</comment>
<evidence type="ECO:0000313" key="5">
    <source>
        <dbReference type="EMBL" id="MFC4508088.1"/>
    </source>
</evidence>
<dbReference type="InterPro" id="IPR017938">
    <property type="entry name" value="Riboflavin_synthase-like_b-brl"/>
</dbReference>
<dbReference type="InterPro" id="IPR011037">
    <property type="entry name" value="Pyrv_Knase-like_insert_dom_sf"/>
</dbReference>
<feature type="domain" description="2Fe-2S ferredoxin-type" evidence="2">
    <location>
        <begin position="546"/>
        <end position="627"/>
    </location>
</feature>
<feature type="domain" description="FAD-binding FR-type" evidence="4">
    <location>
        <begin position="293"/>
        <end position="393"/>
    </location>
</feature>
<reference evidence="6" key="1">
    <citation type="journal article" date="2019" name="Int. J. Syst. Evol. Microbiol.">
        <title>The Global Catalogue of Microorganisms (GCM) 10K type strain sequencing project: providing services to taxonomists for standard genome sequencing and annotation.</title>
        <authorList>
            <consortium name="The Broad Institute Genomics Platform"/>
            <consortium name="The Broad Institute Genome Sequencing Center for Infectious Disease"/>
            <person name="Wu L."/>
            <person name="Ma J."/>
        </authorList>
    </citation>
    <scope>NUCLEOTIDE SEQUENCE [LARGE SCALE GENOMIC DNA]</scope>
    <source>
        <strain evidence="6">CGMCC 4.7177</strain>
    </source>
</reference>
<sequence>MQTDSFQVSGRGSEAGPQLVGIGRYPVKGLGGESLDEAFLGSDGLRFDRLLGLANDVIPLESFGSWTSYEAFHALDARPDLGGYSARVSSVAAGAPAGAEGAEVVLTARDGEELRVGLREDGRLDDDEFVGSRIQDWFGSAGRTARLVSSGSHLWDFADAPISIINLATVRDIARVARTPLDPRRFRANLYVDGLPPWAEFGLLGTRLRIGEVDLDVLRPVERCRATAVDPDTGGTEVNVPGILAGHFGHLHCGVYAQVRTPGSIKVGEHAHVGPRRPLTYAMRGLSQAEIVSAPRMARVTSVSRAATTATSIEFEEPSPTLATARPGQYLRVHRTDLDAPGWRNYTISRAGDGPARITAEYREGGVVSPWLSGLREGEHVLVSGPFGDAVIDADSDRPLLVLTAGIGITPALATAHALVAARSERPVNFVHVVRDLESLPHWDELQEAAAQLSRVRIHLYVTRPRPEDAAVEHRRGRPDRALITGILTDPPSTEVHLCGPTSFVTAMRTTVQTAGVPASSIRYDAFYSPRTVDVTPRPAPHTGPFQVTYRPSGTTAKWTPESGTLLELAESLGLTLPASCRAGVCGTCAATAHGPTAYLVDPLMEPRDGQVLLCGSVPAADLVIEG</sequence>
<dbReference type="RefSeq" id="WP_381187106.1">
    <property type="nucleotide sequence ID" value="NZ_JBHSFK010000067.1"/>
</dbReference>
<dbReference type="Gene3D" id="2.40.30.10">
    <property type="entry name" value="Translation factors"/>
    <property type="match status" value="1"/>
</dbReference>
<dbReference type="PROSITE" id="PS51340">
    <property type="entry name" value="MOSC"/>
    <property type="match status" value="1"/>
</dbReference>
<dbReference type="CDD" id="cd00207">
    <property type="entry name" value="fer2"/>
    <property type="match status" value="1"/>
</dbReference>
<protein>
    <submittedName>
        <fullName evidence="5">MOSC domain-containing protein</fullName>
    </submittedName>
</protein>
<evidence type="ECO:0000259" key="4">
    <source>
        <dbReference type="PROSITE" id="PS51384"/>
    </source>
</evidence>
<dbReference type="PROSITE" id="PS51085">
    <property type="entry name" value="2FE2S_FER_2"/>
    <property type="match status" value="1"/>
</dbReference>
<accession>A0ABV9B746</accession>
<dbReference type="InterPro" id="IPR039261">
    <property type="entry name" value="FNR_nucleotide-bd"/>
</dbReference>
<feature type="domain" description="MOSC" evidence="3">
    <location>
        <begin position="108"/>
        <end position="274"/>
    </location>
</feature>
<evidence type="ECO:0000313" key="6">
    <source>
        <dbReference type="Proteomes" id="UP001595839"/>
    </source>
</evidence>
<dbReference type="Pfam" id="PF03473">
    <property type="entry name" value="MOSC"/>
    <property type="match status" value="1"/>
</dbReference>
<dbReference type="PANTHER" id="PTHR47354">
    <property type="entry name" value="NADH OXIDOREDUCTASE HCR"/>
    <property type="match status" value="1"/>
</dbReference>
<evidence type="ECO:0000259" key="3">
    <source>
        <dbReference type="PROSITE" id="PS51340"/>
    </source>
</evidence>
<dbReference type="Pfam" id="PF00111">
    <property type="entry name" value="Fer2"/>
    <property type="match status" value="1"/>
</dbReference>
<dbReference type="SUPFAM" id="SSF63380">
    <property type="entry name" value="Riboflavin synthase domain-like"/>
    <property type="match status" value="1"/>
</dbReference>
<dbReference type="Pfam" id="PF00175">
    <property type="entry name" value="NAD_binding_1"/>
    <property type="match status" value="1"/>
</dbReference>
<dbReference type="Gene3D" id="3.40.50.80">
    <property type="entry name" value="Nucleotide-binding domain of ferredoxin-NADP reductase (FNR) module"/>
    <property type="match status" value="1"/>
</dbReference>
<comment type="cofactor">
    <cofactor evidence="1">
        <name>FAD</name>
        <dbReference type="ChEBI" id="CHEBI:57692"/>
    </cofactor>
</comment>
<dbReference type="InterPro" id="IPR001041">
    <property type="entry name" value="2Fe-2S_ferredoxin-type"/>
</dbReference>
<dbReference type="InterPro" id="IPR017927">
    <property type="entry name" value="FAD-bd_FR_type"/>
</dbReference>
<organism evidence="5 6">
    <name type="scientific">Streptomyces vulcanius</name>
    <dbReference type="NCBI Taxonomy" id="1441876"/>
    <lineage>
        <taxon>Bacteria</taxon>
        <taxon>Bacillati</taxon>
        <taxon>Actinomycetota</taxon>
        <taxon>Actinomycetes</taxon>
        <taxon>Kitasatosporales</taxon>
        <taxon>Streptomycetaceae</taxon>
        <taxon>Streptomyces</taxon>
    </lineage>
</organism>
<dbReference type="Proteomes" id="UP001595839">
    <property type="component" value="Unassembled WGS sequence"/>
</dbReference>
<dbReference type="EMBL" id="JBHSFK010000067">
    <property type="protein sequence ID" value="MFC4508088.1"/>
    <property type="molecule type" value="Genomic_DNA"/>
</dbReference>
<dbReference type="InterPro" id="IPR006058">
    <property type="entry name" value="2Fe2S_fd_BS"/>
</dbReference>
<name>A0ABV9B746_9ACTN</name>
<evidence type="ECO:0000259" key="2">
    <source>
        <dbReference type="PROSITE" id="PS51085"/>
    </source>
</evidence>
<dbReference type="SUPFAM" id="SSF54292">
    <property type="entry name" value="2Fe-2S ferredoxin-like"/>
    <property type="match status" value="1"/>
</dbReference>
<dbReference type="InterPro" id="IPR036010">
    <property type="entry name" value="2Fe-2S_ferredoxin-like_sf"/>
</dbReference>
<dbReference type="SUPFAM" id="SSF52343">
    <property type="entry name" value="Ferredoxin reductase-like, C-terminal NADP-linked domain"/>
    <property type="match status" value="1"/>
</dbReference>
<dbReference type="InterPro" id="IPR050415">
    <property type="entry name" value="MRET"/>
</dbReference>
<dbReference type="InterPro" id="IPR001433">
    <property type="entry name" value="OxRdtase_FAD/NAD-bd"/>
</dbReference>
<dbReference type="PROSITE" id="PS51384">
    <property type="entry name" value="FAD_FR"/>
    <property type="match status" value="1"/>
</dbReference>
<dbReference type="PROSITE" id="PS00197">
    <property type="entry name" value="2FE2S_FER_1"/>
    <property type="match status" value="1"/>
</dbReference>
<dbReference type="SUPFAM" id="SSF50800">
    <property type="entry name" value="PK beta-barrel domain-like"/>
    <property type="match status" value="1"/>
</dbReference>
<dbReference type="Gene3D" id="2.40.33.20">
    <property type="entry name" value="PK beta-barrel domain-like"/>
    <property type="match status" value="1"/>
</dbReference>
<gene>
    <name evidence="5" type="ORF">ACFPIH_53320</name>
</gene>
<evidence type="ECO:0000256" key="1">
    <source>
        <dbReference type="ARBA" id="ARBA00001974"/>
    </source>
</evidence>